<evidence type="ECO:0000256" key="1">
    <source>
        <dbReference type="ARBA" id="ARBA00005417"/>
    </source>
</evidence>
<sequence length="421" mass="48056">MKSENAVEVKNITKKFRIYLDKGYTLKEKILFQRRRTYEERKVLNGISFDVKKGEAVGLIGHNGCGKSTTLKLLTKIMYPDSGTIEMSGRVSSLLELGAGFHPDMSGKENIYINASILGLSKREIDNRIADIISFSELEEFIDNPVRTYSSGMYMRLAFSVAINVDADILLIDEILAVGDAGFQAKCFNRLKEIKAAGTTIVIVSHSLGQIEQICDRTIWIHEGRINKCGTPREVHPFYLDYMGRKQKKREETQAEDRKQQDIQNKKESGNYDVRIIKAELLDAQENKSSVFSVASKMILKITYERKNEKVAESGIGFHIYRNDGTDCYGSSTIIDKIKHIQLKKNGTIQVVFDCVELLQGKYKIDIAFHDEYGLTYHYLYDAVQFEILNICEDIGVCRIRHTWFFDGKEAERTEEGTRDD</sequence>
<dbReference type="PATRIC" id="fig|1235802.3.peg.381"/>
<dbReference type="CDD" id="cd10147">
    <property type="entry name" value="Wzt_C-like"/>
    <property type="match status" value="1"/>
</dbReference>
<reference evidence="6 7" key="1">
    <citation type="journal article" date="2014" name="Genome Announc.">
        <title>Draft genome sequences of the altered schaedler flora, a defined bacterial community from gnotobiotic mice.</title>
        <authorList>
            <person name="Wannemuehler M.J."/>
            <person name="Overstreet A.M."/>
            <person name="Ward D.V."/>
            <person name="Phillips G.J."/>
        </authorList>
    </citation>
    <scope>NUCLEOTIDE SEQUENCE [LARGE SCALE GENOMIC DNA]</scope>
    <source>
        <strain evidence="6 7">ASF492</strain>
    </source>
</reference>
<dbReference type="InterPro" id="IPR003593">
    <property type="entry name" value="AAA+_ATPase"/>
</dbReference>
<evidence type="ECO:0000256" key="3">
    <source>
        <dbReference type="ARBA" id="ARBA00022741"/>
    </source>
</evidence>
<dbReference type="HOGENOM" id="CLU_000604_101_1_9"/>
<dbReference type="GO" id="GO:0140359">
    <property type="term" value="F:ABC-type transporter activity"/>
    <property type="evidence" value="ECO:0007669"/>
    <property type="project" value="InterPro"/>
</dbReference>
<evidence type="ECO:0000256" key="2">
    <source>
        <dbReference type="ARBA" id="ARBA00022448"/>
    </source>
</evidence>
<dbReference type="GO" id="GO:0016887">
    <property type="term" value="F:ATP hydrolysis activity"/>
    <property type="evidence" value="ECO:0007669"/>
    <property type="project" value="InterPro"/>
</dbReference>
<evidence type="ECO:0000313" key="6">
    <source>
        <dbReference type="EMBL" id="EMZ37634.1"/>
    </source>
</evidence>
<protein>
    <recommendedName>
        <fullName evidence="5">ABC transporter domain-containing protein</fullName>
    </recommendedName>
</protein>
<evidence type="ECO:0000259" key="5">
    <source>
        <dbReference type="PROSITE" id="PS50893"/>
    </source>
</evidence>
<dbReference type="Gene3D" id="3.40.50.300">
    <property type="entry name" value="P-loop containing nucleotide triphosphate hydrolases"/>
    <property type="match status" value="1"/>
</dbReference>
<dbReference type="GO" id="GO:0005524">
    <property type="term" value="F:ATP binding"/>
    <property type="evidence" value="ECO:0007669"/>
    <property type="project" value="UniProtKB-KW"/>
</dbReference>
<dbReference type="SMART" id="SM00382">
    <property type="entry name" value="AAA"/>
    <property type="match status" value="1"/>
</dbReference>
<dbReference type="InterPro" id="IPR003439">
    <property type="entry name" value="ABC_transporter-like_ATP-bd"/>
</dbReference>
<dbReference type="InterPro" id="IPR015860">
    <property type="entry name" value="ABC_transpr_TagH-like"/>
</dbReference>
<accession>N2BLE1</accession>
<keyword evidence="3" id="KW-0547">Nucleotide-binding</keyword>
<comment type="similarity">
    <text evidence="1">Belongs to the ABC transporter superfamily.</text>
</comment>
<dbReference type="InterPro" id="IPR050683">
    <property type="entry name" value="Bact_Polysacc_Export_ATP-bd"/>
</dbReference>
<dbReference type="PANTHER" id="PTHR46743:SF2">
    <property type="entry name" value="TEICHOIC ACIDS EXPORT ATP-BINDING PROTEIN TAGH"/>
    <property type="match status" value="1"/>
</dbReference>
<dbReference type="PROSITE" id="PS50893">
    <property type="entry name" value="ABC_TRANSPORTER_2"/>
    <property type="match status" value="1"/>
</dbReference>
<proteinExistence type="inferred from homology"/>
<gene>
    <name evidence="6" type="ORF">C823_00360</name>
</gene>
<dbReference type="InterPro" id="IPR029439">
    <property type="entry name" value="Wzt_C"/>
</dbReference>
<dbReference type="eggNOG" id="COG1134">
    <property type="taxonomic scope" value="Bacteria"/>
</dbReference>
<organism evidence="6 7">
    <name type="scientific">Eubacterium plexicaudatum ASF492</name>
    <dbReference type="NCBI Taxonomy" id="1235802"/>
    <lineage>
        <taxon>Bacteria</taxon>
        <taxon>Bacillati</taxon>
        <taxon>Bacillota</taxon>
        <taxon>Clostridia</taxon>
        <taxon>Eubacteriales</taxon>
        <taxon>Eubacteriaceae</taxon>
        <taxon>Eubacterium</taxon>
    </lineage>
</organism>
<dbReference type="GO" id="GO:0016020">
    <property type="term" value="C:membrane"/>
    <property type="evidence" value="ECO:0007669"/>
    <property type="project" value="InterPro"/>
</dbReference>
<dbReference type="EMBL" id="AQFT01000010">
    <property type="protein sequence ID" value="EMZ37634.1"/>
    <property type="molecule type" value="Genomic_DNA"/>
</dbReference>
<keyword evidence="7" id="KW-1185">Reference proteome</keyword>
<name>N2BLE1_9FIRM</name>
<dbReference type="SUPFAM" id="SSF52540">
    <property type="entry name" value="P-loop containing nucleoside triphosphate hydrolases"/>
    <property type="match status" value="1"/>
</dbReference>
<dbReference type="OrthoDB" id="9778870at2"/>
<dbReference type="STRING" id="1235802.C823_00360"/>
<comment type="caution">
    <text evidence="6">The sequence shown here is derived from an EMBL/GenBank/DDBJ whole genome shotgun (WGS) entry which is preliminary data.</text>
</comment>
<dbReference type="PANTHER" id="PTHR46743">
    <property type="entry name" value="TEICHOIC ACIDS EXPORT ATP-BINDING PROTEIN TAGH"/>
    <property type="match status" value="1"/>
</dbReference>
<dbReference type="Proteomes" id="UP000012589">
    <property type="component" value="Unassembled WGS sequence"/>
</dbReference>
<feature type="domain" description="ABC transporter" evidence="5">
    <location>
        <begin position="26"/>
        <end position="248"/>
    </location>
</feature>
<keyword evidence="4" id="KW-0067">ATP-binding</keyword>
<dbReference type="Pfam" id="PF00005">
    <property type="entry name" value="ABC_tran"/>
    <property type="match status" value="1"/>
</dbReference>
<dbReference type="Pfam" id="PF14524">
    <property type="entry name" value="Wzt_C"/>
    <property type="match status" value="1"/>
</dbReference>
<dbReference type="InterPro" id="IPR027417">
    <property type="entry name" value="P-loop_NTPase"/>
</dbReference>
<dbReference type="Gene3D" id="2.70.50.60">
    <property type="entry name" value="abc- transporter (atp binding component) like domain"/>
    <property type="match status" value="1"/>
</dbReference>
<evidence type="ECO:0000256" key="4">
    <source>
        <dbReference type="ARBA" id="ARBA00022840"/>
    </source>
</evidence>
<dbReference type="CDD" id="cd03220">
    <property type="entry name" value="ABC_KpsT_Wzt"/>
    <property type="match status" value="1"/>
</dbReference>
<dbReference type="AlphaFoldDB" id="N2BLE1"/>
<keyword evidence="2" id="KW-0813">Transport</keyword>
<evidence type="ECO:0000313" key="7">
    <source>
        <dbReference type="Proteomes" id="UP000012589"/>
    </source>
</evidence>